<keyword evidence="2" id="KW-1185">Reference proteome</keyword>
<reference evidence="1 2" key="1">
    <citation type="submission" date="2006-12" db="EMBL/GenBank/DDBJ databases">
        <title>Genomic analysis of Burkholderia ambifaria phage BcepF1, a member of the Bcep781- like phage supergroup.</title>
        <authorList>
            <person name="Summer E.J."/>
            <person name="Robinson S."/>
            <person name="Haines C."/>
            <person name="Adams B."/>
            <person name="Daggett M."/>
            <person name="Landua J."/>
            <person name="Swanson S."/>
            <person name="Vorndam W."/>
            <person name="Morrison W."/>
            <person name="Nail K."/>
            <person name="Gonzalez C."/>
            <person name="Young R."/>
        </authorList>
    </citation>
    <scope>NUCLEOTIDE SEQUENCE [LARGE SCALE GENOMIC DNA]</scope>
</reference>
<dbReference type="GeneID" id="4818284"/>
<evidence type="ECO:0000313" key="2">
    <source>
        <dbReference type="Proteomes" id="UP000001793"/>
    </source>
</evidence>
<dbReference type="EMBL" id="EF153632">
    <property type="protein sequence ID" value="ABL96778.1"/>
    <property type="molecule type" value="Genomic_DNA"/>
</dbReference>
<dbReference type="RefSeq" id="YP_001039731.1">
    <property type="nucleotide sequence ID" value="NC_009015.1"/>
</dbReference>
<proteinExistence type="predicted"/>
<sequence>MIITLRVFMPRRITVEEMEGVHRLGATITNDYEVQVNRKAEAAYYCVRPRQADIIELTKYLDQLGREK</sequence>
<name>A1YZV1_9CAUD</name>
<gene>
    <name evidence="1" type="ORF">BcepF1.047</name>
</gene>
<protein>
    <submittedName>
        <fullName evidence="1">Uncharacterized protein</fullName>
    </submittedName>
</protein>
<accession>A1YZV1</accession>
<organism evidence="1 2">
    <name type="scientific">Burkholderia phage BcepF1</name>
    <dbReference type="NCBI Taxonomy" id="2886897"/>
    <lineage>
        <taxon>Viruses</taxon>
        <taxon>Duplodnaviria</taxon>
        <taxon>Heunggongvirae</taxon>
        <taxon>Uroviricota</taxon>
        <taxon>Caudoviricetes</taxon>
        <taxon>Lindbergviridae</taxon>
        <taxon>Bcepfunavirus</taxon>
        <taxon>Bcepfunavirus bcepF1</taxon>
    </lineage>
</organism>
<dbReference type="KEGG" id="vg:4818284"/>
<dbReference type="Proteomes" id="UP000001793">
    <property type="component" value="Segment"/>
</dbReference>
<evidence type="ECO:0000313" key="1">
    <source>
        <dbReference type="EMBL" id="ABL96778.1"/>
    </source>
</evidence>